<evidence type="ECO:0000313" key="4">
    <source>
        <dbReference type="Proteomes" id="UP000254537"/>
    </source>
</evidence>
<accession>A0A345Y3W0</accession>
<protein>
    <submittedName>
        <fullName evidence="3">LysM peptidoglycan-binding domain-containing protein</fullName>
    </submittedName>
</protein>
<dbReference type="Gene3D" id="3.10.350.10">
    <property type="entry name" value="LysM domain"/>
    <property type="match status" value="1"/>
</dbReference>
<evidence type="ECO:0000259" key="2">
    <source>
        <dbReference type="PROSITE" id="PS51782"/>
    </source>
</evidence>
<evidence type="ECO:0000313" key="3">
    <source>
        <dbReference type="EMBL" id="AXK38612.1"/>
    </source>
</evidence>
<feature type="domain" description="LysM" evidence="2">
    <location>
        <begin position="31"/>
        <end position="80"/>
    </location>
</feature>
<organism evidence="3 4">
    <name type="scientific">Crenobacter cavernae</name>
    <dbReference type="NCBI Taxonomy" id="2290923"/>
    <lineage>
        <taxon>Bacteria</taxon>
        <taxon>Pseudomonadati</taxon>
        <taxon>Pseudomonadota</taxon>
        <taxon>Betaproteobacteria</taxon>
        <taxon>Neisseriales</taxon>
        <taxon>Neisseriaceae</taxon>
        <taxon>Crenobacter</taxon>
    </lineage>
</organism>
<feature type="signal peptide" evidence="1">
    <location>
        <begin position="1"/>
        <end position="20"/>
    </location>
</feature>
<dbReference type="KEGG" id="ccah:DWG20_03760"/>
<dbReference type="AlphaFoldDB" id="A0A345Y3W0"/>
<dbReference type="InterPro" id="IPR018392">
    <property type="entry name" value="LysM"/>
</dbReference>
<keyword evidence="1" id="KW-0732">Signal</keyword>
<dbReference type="InterPro" id="IPR036779">
    <property type="entry name" value="LysM_dom_sf"/>
</dbReference>
<gene>
    <name evidence="3" type="ORF">DWG20_03760</name>
</gene>
<reference evidence="3 4" key="1">
    <citation type="submission" date="2018-07" db="EMBL/GenBank/DDBJ databases">
        <title>Crenobacter cavernae sp. nov., isolated from a karst cave.</title>
        <authorList>
            <person name="Zhu H."/>
        </authorList>
    </citation>
    <scope>NUCLEOTIDE SEQUENCE [LARGE SCALE GENOMIC DNA]</scope>
    <source>
        <strain evidence="3 4">K1W11S-77</strain>
    </source>
</reference>
<proteinExistence type="predicted"/>
<sequence length="346" mass="37963">MRKTIISLLVGLGLSVPAFADTLSLRPDAPQRYVVVKGDTLWGISARYLKNPWKWPKLWDMNRDEVRNPHLIYPGEALLLTFVDGQPRLSREGGQRNVKLSPRIRIEDADRAIASIPSRLIEPFLKRPLVIDEKQFQGAPRLVAGPEERVVLTTGDKAYATGLAEGGTWQAYRAGVPLRDPDTGENLGFEAIYGGDLEVHKLGQAGEAQTLRITTISEEIQVGDRLVQAPKDTFVSYAPHAPESDIRGRVMAVYNGVAEAAQFQNLVINRGRRNGVEIGHVFTVFKKGGAIKVAGEGGNKSQVLKLPTEDAGTLFVYRVFDKVAYALVMQSPVAINVGDPFGSPRD</sequence>
<dbReference type="PROSITE" id="PS51782">
    <property type="entry name" value="LYSM"/>
    <property type="match status" value="1"/>
</dbReference>
<dbReference type="EMBL" id="CP031337">
    <property type="protein sequence ID" value="AXK38612.1"/>
    <property type="molecule type" value="Genomic_DNA"/>
</dbReference>
<dbReference type="Proteomes" id="UP000254537">
    <property type="component" value="Chromosome"/>
</dbReference>
<evidence type="ECO:0000256" key="1">
    <source>
        <dbReference type="SAM" id="SignalP"/>
    </source>
</evidence>
<name>A0A345Y3W0_9NEIS</name>
<dbReference type="OrthoDB" id="9765158at2"/>
<dbReference type="InterPro" id="IPR052196">
    <property type="entry name" value="Bact_Kbp"/>
</dbReference>
<dbReference type="Pfam" id="PF01476">
    <property type="entry name" value="LysM"/>
    <property type="match status" value="1"/>
</dbReference>
<dbReference type="PANTHER" id="PTHR34700:SF4">
    <property type="entry name" value="PHAGE-LIKE ELEMENT PBSX PROTEIN XKDP"/>
    <property type="match status" value="1"/>
</dbReference>
<feature type="chain" id="PRO_5016583055" evidence="1">
    <location>
        <begin position="21"/>
        <end position="346"/>
    </location>
</feature>
<dbReference type="CDD" id="cd00118">
    <property type="entry name" value="LysM"/>
    <property type="match status" value="1"/>
</dbReference>
<dbReference type="SMART" id="SM00257">
    <property type="entry name" value="LysM"/>
    <property type="match status" value="1"/>
</dbReference>
<dbReference type="PANTHER" id="PTHR34700">
    <property type="entry name" value="POTASSIUM BINDING PROTEIN KBP"/>
    <property type="match status" value="1"/>
</dbReference>
<dbReference type="SUPFAM" id="SSF54106">
    <property type="entry name" value="LysM domain"/>
    <property type="match status" value="1"/>
</dbReference>